<keyword evidence="2" id="KW-1185">Reference proteome</keyword>
<name>A0A0B0N874_GOSAR</name>
<dbReference type="Proteomes" id="UP000032142">
    <property type="component" value="Unassembled WGS sequence"/>
</dbReference>
<accession>A0A0B0N874</accession>
<reference evidence="2" key="1">
    <citation type="submission" date="2014-09" db="EMBL/GenBank/DDBJ databases">
        <authorList>
            <person name="Mudge J."/>
            <person name="Ramaraj T."/>
            <person name="Lindquist I.E."/>
            <person name="Bharti A.K."/>
            <person name="Sundararajan A."/>
            <person name="Cameron C.T."/>
            <person name="Woodward J.E."/>
            <person name="May G.D."/>
            <person name="Brubaker C."/>
            <person name="Broadhvest J."/>
            <person name="Wilkins T.A."/>
        </authorList>
    </citation>
    <scope>NUCLEOTIDE SEQUENCE</scope>
    <source>
        <strain evidence="2">cv. AKA8401</strain>
    </source>
</reference>
<protein>
    <submittedName>
        <fullName evidence="1">Uncharacterized protein</fullName>
    </submittedName>
</protein>
<sequence>MLMNSDEWLFELKLCHDIGF</sequence>
<evidence type="ECO:0000313" key="2">
    <source>
        <dbReference type="Proteomes" id="UP000032142"/>
    </source>
</evidence>
<evidence type="ECO:0000313" key="1">
    <source>
        <dbReference type="EMBL" id="KHG08064.1"/>
    </source>
</evidence>
<gene>
    <name evidence="1" type="ORF">F383_34780</name>
</gene>
<comment type="caution">
    <text evidence="1">The sequence shown here is derived from an EMBL/GenBank/DDBJ whole genome shotgun (WGS) entry which is preliminary data.</text>
</comment>
<dbReference type="EMBL" id="JRRC01488095">
    <property type="protein sequence ID" value="KHG08064.1"/>
    <property type="molecule type" value="Genomic_DNA"/>
</dbReference>
<proteinExistence type="predicted"/>
<organism evidence="1 2">
    <name type="scientific">Gossypium arboreum</name>
    <name type="common">Tree cotton</name>
    <name type="synonym">Gossypium nanking</name>
    <dbReference type="NCBI Taxonomy" id="29729"/>
    <lineage>
        <taxon>Eukaryota</taxon>
        <taxon>Viridiplantae</taxon>
        <taxon>Streptophyta</taxon>
        <taxon>Embryophyta</taxon>
        <taxon>Tracheophyta</taxon>
        <taxon>Spermatophyta</taxon>
        <taxon>Magnoliopsida</taxon>
        <taxon>eudicotyledons</taxon>
        <taxon>Gunneridae</taxon>
        <taxon>Pentapetalae</taxon>
        <taxon>rosids</taxon>
        <taxon>malvids</taxon>
        <taxon>Malvales</taxon>
        <taxon>Malvaceae</taxon>
        <taxon>Malvoideae</taxon>
        <taxon>Gossypium</taxon>
    </lineage>
</organism>
<dbReference type="AlphaFoldDB" id="A0A0B0N874"/>